<dbReference type="SUPFAM" id="SSF53901">
    <property type="entry name" value="Thiolase-like"/>
    <property type="match status" value="2"/>
</dbReference>
<dbReference type="InterPro" id="IPR012340">
    <property type="entry name" value="NA-bd_OB-fold"/>
</dbReference>
<reference evidence="3" key="1">
    <citation type="submission" date="2018-05" db="EMBL/GenBank/DDBJ databases">
        <authorList>
            <person name="Lanie J.A."/>
            <person name="Ng W.-L."/>
            <person name="Kazmierczak K.M."/>
            <person name="Andrzejewski T.M."/>
            <person name="Davidsen T.M."/>
            <person name="Wayne K.J."/>
            <person name="Tettelin H."/>
            <person name="Glass J.I."/>
            <person name="Rusch D."/>
            <person name="Podicherti R."/>
            <person name="Tsui H.-C.T."/>
            <person name="Winkler M.E."/>
        </authorList>
    </citation>
    <scope>NUCLEOTIDE SEQUENCE</scope>
</reference>
<sequence length="467" mass="48712">MNGTRGILAYGAHVPYRRLARSAIAEVMGAGGGRGHRAVASFDEDTTTMGVEAARQALAGGTPTPRALWFSTVAPAYLDKTNATVVHAALRLDASVPALDFGGAPRSAVGALRTALASGDRTLVVASDLRVGLPTGPEDGGGGDAATAVLVGSDEDGPLLAEYLGGATATAEFTDRWRTPGEAHSRTWEARFGEQAYLPLAHRAWTDALEATNLTAADVTVAAVAGLHSRATKKAAAALGVAVAEDRTDTVGNAGAAHPTLLLADVLDGATPGDVVALVVLADGCEVLFFRATDALAAGRPTRSVANQVEDRADVSYALYLAWRGLLEVQPPNRPEPNRPSSSAAARRSDWKHGFVGSTDRSTGITHLPPSRVGISSGEVDDMEPAPMADAEGTVATFTVDRLAYSPSPPVVFAVVDFDGGGRMPVELTDVDPSEVEIGTRVEMVFRRLFTADGLHNYFWKGRPLRG</sequence>
<evidence type="ECO:0000256" key="1">
    <source>
        <dbReference type="SAM" id="MobiDB-lite"/>
    </source>
</evidence>
<dbReference type="SUPFAM" id="SSF50249">
    <property type="entry name" value="Nucleic acid-binding proteins"/>
    <property type="match status" value="1"/>
</dbReference>
<proteinExistence type="predicted"/>
<evidence type="ECO:0000259" key="2">
    <source>
        <dbReference type="Pfam" id="PF01796"/>
    </source>
</evidence>
<name>A0A381R5Z2_9ZZZZ</name>
<feature type="domain" description="ChsH2 C-terminal OB-fold" evidence="2">
    <location>
        <begin position="391"/>
        <end position="447"/>
    </location>
</feature>
<dbReference type="Gene3D" id="3.40.47.10">
    <property type="match status" value="1"/>
</dbReference>
<accession>A0A381R5Z2</accession>
<gene>
    <name evidence="3" type="ORF">METZ01_LOCUS37847</name>
</gene>
<protein>
    <recommendedName>
        <fullName evidence="2">ChsH2 C-terminal OB-fold domain-containing protein</fullName>
    </recommendedName>
</protein>
<dbReference type="InterPro" id="IPR016039">
    <property type="entry name" value="Thiolase-like"/>
</dbReference>
<dbReference type="Pfam" id="PF01796">
    <property type="entry name" value="OB_ChsH2_C"/>
    <property type="match status" value="1"/>
</dbReference>
<feature type="region of interest" description="Disordered" evidence="1">
    <location>
        <begin position="330"/>
        <end position="379"/>
    </location>
</feature>
<organism evidence="3">
    <name type="scientific">marine metagenome</name>
    <dbReference type="NCBI Taxonomy" id="408172"/>
    <lineage>
        <taxon>unclassified sequences</taxon>
        <taxon>metagenomes</taxon>
        <taxon>ecological metagenomes</taxon>
    </lineage>
</organism>
<dbReference type="GO" id="GO:0016746">
    <property type="term" value="F:acyltransferase activity"/>
    <property type="evidence" value="ECO:0007669"/>
    <property type="project" value="InterPro"/>
</dbReference>
<evidence type="ECO:0000313" key="3">
    <source>
        <dbReference type="EMBL" id="SUZ84993.1"/>
    </source>
</evidence>
<dbReference type="EMBL" id="UINC01001616">
    <property type="protein sequence ID" value="SUZ84993.1"/>
    <property type="molecule type" value="Genomic_DNA"/>
</dbReference>
<dbReference type="AlphaFoldDB" id="A0A381R5Z2"/>
<dbReference type="InterPro" id="IPR002878">
    <property type="entry name" value="ChsH2_C"/>
</dbReference>